<reference evidence="1" key="1">
    <citation type="submission" date="2020-06" db="EMBL/GenBank/DDBJ databases">
        <title>Unique genomic features of the anaerobic methanotrophic archaea.</title>
        <authorList>
            <person name="Chadwick G.L."/>
            <person name="Skennerton C.T."/>
            <person name="Laso-Perez R."/>
            <person name="Leu A.O."/>
            <person name="Speth D.R."/>
            <person name="Yu H."/>
            <person name="Morgan-Lang C."/>
            <person name="Hatzenpichler R."/>
            <person name="Goudeau D."/>
            <person name="Malmstrom R."/>
            <person name="Brazelton W.J."/>
            <person name="Woyke T."/>
            <person name="Hallam S.J."/>
            <person name="Tyson G.W."/>
            <person name="Wegener G."/>
            <person name="Boetius A."/>
            <person name="Orphan V."/>
        </authorList>
    </citation>
    <scope>NUCLEOTIDE SEQUENCE</scope>
</reference>
<accession>A0A7G9YIM3</accession>
<dbReference type="EMBL" id="MT631280">
    <property type="protein sequence ID" value="QNO47857.1"/>
    <property type="molecule type" value="Genomic_DNA"/>
</dbReference>
<sequence length="63" mass="7386">MGNRDGVQGIEELLSMNLTPYSLQEFPVFFESQVFVVFLPDIVRRRSDHQMDAVVRQFVHRFG</sequence>
<proteinExistence type="predicted"/>
<organism evidence="1">
    <name type="scientific">Candidatus Methanogaster sp. ANME-2c ERB4</name>
    <dbReference type="NCBI Taxonomy" id="2759911"/>
    <lineage>
        <taxon>Archaea</taxon>
        <taxon>Methanobacteriati</taxon>
        <taxon>Methanobacteriota</taxon>
        <taxon>Stenosarchaea group</taxon>
        <taxon>Methanomicrobia</taxon>
        <taxon>Methanosarcinales</taxon>
        <taxon>ANME-2 cluster</taxon>
        <taxon>Candidatus Methanogasteraceae</taxon>
        <taxon>Candidatus Methanogaster</taxon>
    </lineage>
</organism>
<gene>
    <name evidence="1" type="ORF">DJFEGNLO_00011</name>
</gene>
<evidence type="ECO:0000313" key="1">
    <source>
        <dbReference type="EMBL" id="QNO47857.1"/>
    </source>
</evidence>
<protein>
    <submittedName>
        <fullName evidence="1">Uncharacterized protein</fullName>
    </submittedName>
</protein>
<dbReference type="AlphaFoldDB" id="A0A7G9YIM3"/>
<name>A0A7G9YIM3_9EURY</name>